<accession>A2DJX7</accession>
<dbReference type="Proteomes" id="UP000001542">
    <property type="component" value="Unassembled WGS sequence"/>
</dbReference>
<reference evidence="1" key="2">
    <citation type="journal article" date="2007" name="Science">
        <title>Draft genome sequence of the sexually transmitted pathogen Trichomonas vaginalis.</title>
        <authorList>
            <person name="Carlton J.M."/>
            <person name="Hirt R.P."/>
            <person name="Silva J.C."/>
            <person name="Delcher A.L."/>
            <person name="Schatz M."/>
            <person name="Zhao Q."/>
            <person name="Wortman J.R."/>
            <person name="Bidwell S.L."/>
            <person name="Alsmark U.C.M."/>
            <person name="Besteiro S."/>
            <person name="Sicheritz-Ponten T."/>
            <person name="Noel C.J."/>
            <person name="Dacks J.B."/>
            <person name="Foster P.G."/>
            <person name="Simillion C."/>
            <person name="Van de Peer Y."/>
            <person name="Miranda-Saavedra D."/>
            <person name="Barton G.J."/>
            <person name="Westrop G.D."/>
            <person name="Mueller S."/>
            <person name="Dessi D."/>
            <person name="Fiori P.L."/>
            <person name="Ren Q."/>
            <person name="Paulsen I."/>
            <person name="Zhang H."/>
            <person name="Bastida-Corcuera F.D."/>
            <person name="Simoes-Barbosa A."/>
            <person name="Brown M.T."/>
            <person name="Hayes R.D."/>
            <person name="Mukherjee M."/>
            <person name="Okumura C.Y."/>
            <person name="Schneider R."/>
            <person name="Smith A.J."/>
            <person name="Vanacova S."/>
            <person name="Villalvazo M."/>
            <person name="Haas B.J."/>
            <person name="Pertea M."/>
            <person name="Feldblyum T.V."/>
            <person name="Utterback T.R."/>
            <person name="Shu C.L."/>
            <person name="Osoegawa K."/>
            <person name="de Jong P.J."/>
            <person name="Hrdy I."/>
            <person name="Horvathova L."/>
            <person name="Zubacova Z."/>
            <person name="Dolezal P."/>
            <person name="Malik S.B."/>
            <person name="Logsdon J.M. Jr."/>
            <person name="Henze K."/>
            <person name="Gupta A."/>
            <person name="Wang C.C."/>
            <person name="Dunne R.L."/>
            <person name="Upcroft J.A."/>
            <person name="Upcroft P."/>
            <person name="White O."/>
            <person name="Salzberg S.L."/>
            <person name="Tang P."/>
            <person name="Chiu C.-H."/>
            <person name="Lee Y.-S."/>
            <person name="Embley T.M."/>
            <person name="Coombs G.H."/>
            <person name="Mottram J.C."/>
            <person name="Tachezy J."/>
            <person name="Fraser-Liggett C.M."/>
            <person name="Johnson P.J."/>
        </authorList>
    </citation>
    <scope>NUCLEOTIDE SEQUENCE [LARGE SCALE GENOMIC DNA]</scope>
    <source>
        <strain evidence="1">G3</strain>
    </source>
</reference>
<dbReference type="VEuPathDB" id="TrichDB:TVAG_452550"/>
<organism evidence="1 2">
    <name type="scientific">Trichomonas vaginalis (strain ATCC PRA-98 / G3)</name>
    <dbReference type="NCBI Taxonomy" id="412133"/>
    <lineage>
        <taxon>Eukaryota</taxon>
        <taxon>Metamonada</taxon>
        <taxon>Parabasalia</taxon>
        <taxon>Trichomonadida</taxon>
        <taxon>Trichomonadidae</taxon>
        <taxon>Trichomonas</taxon>
    </lineage>
</organism>
<dbReference type="EMBL" id="DS113209">
    <property type="protein sequence ID" value="EAY19341.1"/>
    <property type="molecule type" value="Genomic_DNA"/>
</dbReference>
<dbReference type="InParanoid" id="A2DJX7"/>
<protein>
    <submittedName>
        <fullName evidence="1">Uncharacterized protein</fullName>
    </submittedName>
</protein>
<evidence type="ECO:0000313" key="2">
    <source>
        <dbReference type="Proteomes" id="UP000001542"/>
    </source>
</evidence>
<reference evidence="1" key="1">
    <citation type="submission" date="2006-10" db="EMBL/GenBank/DDBJ databases">
        <authorList>
            <person name="Amadeo P."/>
            <person name="Zhao Q."/>
            <person name="Wortman J."/>
            <person name="Fraser-Liggett C."/>
            <person name="Carlton J."/>
        </authorList>
    </citation>
    <scope>NUCLEOTIDE SEQUENCE</scope>
    <source>
        <strain evidence="1">G3</strain>
    </source>
</reference>
<dbReference type="AlphaFoldDB" id="A2DJX7"/>
<name>A2DJX7_TRIV3</name>
<proteinExistence type="predicted"/>
<dbReference type="VEuPathDB" id="TrichDB:TVAGG3_0850730"/>
<evidence type="ECO:0000313" key="1">
    <source>
        <dbReference type="EMBL" id="EAY19341.1"/>
    </source>
</evidence>
<keyword evidence="2" id="KW-1185">Reference proteome</keyword>
<sequence length="412" mass="47168">MFTIFLVSIAKAKEVSVPGSYSDIVDSELVLAFTPTENFDSFIIFPNTDNFNLNDKPLKHVYTNPSSLTIKSNGKLLNYSFVQLKKGACESLDFILNKYSNDWYQIKYFSSDINNFCFVFSNSMSSESVFYRNIANDSIYLYDNYILDGESYLNWQESTTISLNYKTLLVQFTPSIKEVDHYFGINNNTQKTNSYVYHVSKYDSFVEGYAIIDEITEFKYGKYNVDVKGEYILTIPKDSVMLITKVGGLSIKAFSGYSYICDSFTSRPSFLGYSFMSDSYIRITGNNSLSFIILKNSSEFLRCKEVITIFGKIDYKVKYDSSSQYCVYAVTNNGDIEVEDDKYAKYFDINGNEISHKDKFENVVVVSINQPKRSSSIKFKVGGQSDYPYVIRNTKDYNDFNVMSIKDGHSLG</sequence>
<gene>
    <name evidence="1" type="ORF">TVAG_452550</name>
</gene>